<dbReference type="InterPro" id="IPR010559">
    <property type="entry name" value="Sig_transdc_His_kin_internal"/>
</dbReference>
<keyword evidence="2" id="KW-1133">Transmembrane helix</keyword>
<feature type="coiled-coil region" evidence="1">
    <location>
        <begin position="334"/>
        <end position="361"/>
    </location>
</feature>
<dbReference type="SUPFAM" id="SSF55874">
    <property type="entry name" value="ATPase domain of HSP90 chaperone/DNA topoisomerase II/histidine kinase"/>
    <property type="match status" value="1"/>
</dbReference>
<evidence type="ECO:0000256" key="2">
    <source>
        <dbReference type="SAM" id="Phobius"/>
    </source>
</evidence>
<feature type="signal peptide" evidence="3">
    <location>
        <begin position="1"/>
        <end position="20"/>
    </location>
</feature>
<dbReference type="PANTHER" id="PTHR34220:SF7">
    <property type="entry name" value="SENSOR HISTIDINE KINASE YPDA"/>
    <property type="match status" value="1"/>
</dbReference>
<keyword evidence="2" id="KW-0472">Membrane</keyword>
<name>A0ABX3NLL2_9BACT</name>
<feature type="domain" description="Signal transduction histidine kinase internal region" evidence="4">
    <location>
        <begin position="354"/>
        <end position="430"/>
    </location>
</feature>
<dbReference type="PANTHER" id="PTHR34220">
    <property type="entry name" value="SENSOR HISTIDINE KINASE YPDA"/>
    <property type="match status" value="1"/>
</dbReference>
<feature type="transmembrane region" description="Helical" evidence="2">
    <location>
        <begin position="314"/>
        <end position="336"/>
    </location>
</feature>
<keyword evidence="6" id="KW-1185">Reference proteome</keyword>
<organism evidence="5 6">
    <name type="scientific">Niastella koreensis</name>
    <dbReference type="NCBI Taxonomy" id="354356"/>
    <lineage>
        <taxon>Bacteria</taxon>
        <taxon>Pseudomonadati</taxon>
        <taxon>Bacteroidota</taxon>
        <taxon>Chitinophagia</taxon>
        <taxon>Chitinophagales</taxon>
        <taxon>Chitinophagaceae</taxon>
        <taxon>Niastella</taxon>
    </lineage>
</organism>
<dbReference type="Pfam" id="PF06580">
    <property type="entry name" value="His_kinase"/>
    <property type="match status" value="1"/>
</dbReference>
<evidence type="ECO:0000259" key="4">
    <source>
        <dbReference type="Pfam" id="PF06580"/>
    </source>
</evidence>
<dbReference type="EMBL" id="LWBO01000084">
    <property type="protein sequence ID" value="OQP39083.1"/>
    <property type="molecule type" value="Genomic_DNA"/>
</dbReference>
<evidence type="ECO:0000313" key="5">
    <source>
        <dbReference type="EMBL" id="OQP39083.1"/>
    </source>
</evidence>
<protein>
    <recommendedName>
        <fullName evidence="4">Signal transduction histidine kinase internal region domain-containing protein</fullName>
    </recommendedName>
</protein>
<keyword evidence="3" id="KW-0732">Signal</keyword>
<feature type="chain" id="PRO_5045579568" description="Signal transduction histidine kinase internal region domain-containing protein" evidence="3">
    <location>
        <begin position="21"/>
        <end position="550"/>
    </location>
</feature>
<dbReference type="InterPro" id="IPR050640">
    <property type="entry name" value="Bact_2-comp_sensor_kinase"/>
</dbReference>
<dbReference type="InterPro" id="IPR013783">
    <property type="entry name" value="Ig-like_fold"/>
</dbReference>
<gene>
    <name evidence="5" type="ORF">A4D02_17255</name>
</gene>
<dbReference type="RefSeq" id="WP_014217154.1">
    <property type="nucleotide sequence ID" value="NZ_LWBO01000084.1"/>
</dbReference>
<dbReference type="Proteomes" id="UP000192277">
    <property type="component" value="Unassembled WGS sequence"/>
</dbReference>
<reference evidence="5 6" key="1">
    <citation type="submission" date="2016-04" db="EMBL/GenBank/DDBJ databases">
        <authorList>
            <person name="Chen L."/>
            <person name="Zhuang W."/>
            <person name="Wang G."/>
        </authorList>
    </citation>
    <scope>NUCLEOTIDE SEQUENCE [LARGE SCALE GENOMIC DNA]</scope>
    <source>
        <strain evidence="6">GR20</strain>
    </source>
</reference>
<evidence type="ECO:0000313" key="6">
    <source>
        <dbReference type="Proteomes" id="UP000192277"/>
    </source>
</evidence>
<dbReference type="InterPro" id="IPR036890">
    <property type="entry name" value="HATPase_C_sf"/>
</dbReference>
<dbReference type="Gene3D" id="3.30.565.10">
    <property type="entry name" value="Histidine kinase-like ATPase, C-terminal domain"/>
    <property type="match status" value="1"/>
</dbReference>
<evidence type="ECO:0000256" key="3">
    <source>
        <dbReference type="SAM" id="SignalP"/>
    </source>
</evidence>
<evidence type="ECO:0000256" key="1">
    <source>
        <dbReference type="SAM" id="Coils"/>
    </source>
</evidence>
<accession>A0ABX3NLL2</accession>
<dbReference type="Gene3D" id="2.60.40.10">
    <property type="entry name" value="Immunoglobulins"/>
    <property type="match status" value="1"/>
</dbReference>
<sequence>MKQKKLLWLIALIPVQVTFAQIDLDNYATSYSTNDKGAPFIVAALPYNGVHFSGIDHSPKIKPEQATPKGARPASYRQLNTFDSSDVYFFVPGIYKNNAGEYEFRILQNGITVMVQWSDISNFAANDLQINTYKRNFAFLGGYKTTWGNYLIADIRKKGTDSILSSSLVYWQPVQPAILNIYTPNDLNDFLKRLKRPYDMSLSKEELEKWTKRYPKSEIDTGTGLPHHPVFSGDENNLIFYLSTDIYKKEALEYEIVKDGVADGPWKPNEFDNNFIWLKNLSPGHYILHMRFSAQRQHIATYEFDIQPKWHQTVTFKIIAGSLLAAFFLLLFRLSAQSKKLAAHKRKKETIENKLRYIRAQLNPHFVFNALSSIQGLINKKETEQANQYLSEFSSLLRQTISNDDKETIPLEMEINNIEYYIRLEQLRFHFQYSIFVDDKLNITTTEIPPFLIQPLMENSIKHGIAALQENGRIQLRFLLSGKDMEVVITDNGKGFDPLQPVSGFGIRLTKERIYLLNQAGSYQHILLQIESAAAMGTTVHLYFKNWLVL</sequence>
<comment type="caution">
    <text evidence="5">The sequence shown here is derived from an EMBL/GenBank/DDBJ whole genome shotgun (WGS) entry which is preliminary data.</text>
</comment>
<keyword evidence="1" id="KW-0175">Coiled coil</keyword>
<keyword evidence="2" id="KW-0812">Transmembrane</keyword>
<proteinExistence type="predicted"/>